<name>A0A1H0HSF8_9HYPH</name>
<keyword evidence="2" id="KW-0704">Schiff base</keyword>
<dbReference type="RefSeq" id="WP_090673121.1">
    <property type="nucleotide sequence ID" value="NZ_FNIT01000004.1"/>
</dbReference>
<dbReference type="PROSITE" id="PS00665">
    <property type="entry name" value="DHDPS_1"/>
    <property type="match status" value="1"/>
</dbReference>
<dbReference type="Gene3D" id="3.20.20.70">
    <property type="entry name" value="Aldolase class I"/>
    <property type="match status" value="1"/>
</dbReference>
<evidence type="ECO:0000256" key="2">
    <source>
        <dbReference type="ARBA" id="ARBA00023270"/>
    </source>
</evidence>
<dbReference type="SUPFAM" id="SSF51569">
    <property type="entry name" value="Aldolase"/>
    <property type="match status" value="1"/>
</dbReference>
<dbReference type="Pfam" id="PF00701">
    <property type="entry name" value="DHDPS"/>
    <property type="match status" value="1"/>
</dbReference>
<dbReference type="Proteomes" id="UP000198793">
    <property type="component" value="Unassembled WGS sequence"/>
</dbReference>
<gene>
    <name evidence="3" type="ORF">SAMN05192530_104256</name>
</gene>
<dbReference type="EMBL" id="FNIT01000004">
    <property type="protein sequence ID" value="SDO22044.1"/>
    <property type="molecule type" value="Genomic_DNA"/>
</dbReference>
<evidence type="ECO:0000256" key="1">
    <source>
        <dbReference type="ARBA" id="ARBA00023239"/>
    </source>
</evidence>
<evidence type="ECO:0000313" key="3">
    <source>
        <dbReference type="EMBL" id="SDO22044.1"/>
    </source>
</evidence>
<evidence type="ECO:0000313" key="4">
    <source>
        <dbReference type="Proteomes" id="UP000198793"/>
    </source>
</evidence>
<protein>
    <submittedName>
        <fullName evidence="3">4-hydroxy-tetrahydrodipicolinate synthase</fullName>
    </submittedName>
</protein>
<dbReference type="STRING" id="1166073.SAMN05192530_104256"/>
<dbReference type="GO" id="GO:0008840">
    <property type="term" value="F:4-hydroxy-tetrahydrodipicolinate synthase activity"/>
    <property type="evidence" value="ECO:0007669"/>
    <property type="project" value="TreeGrafter"/>
</dbReference>
<dbReference type="PANTHER" id="PTHR12128:SF67">
    <property type="entry name" value="BLR3884 PROTEIN"/>
    <property type="match status" value="1"/>
</dbReference>
<keyword evidence="4" id="KW-1185">Reference proteome</keyword>
<sequence>MNAPGSVTGDAVADFFAAGGRHRLWCPALTFYTEDGSLDEEAFARHLDRLAPHVGGILVPGSTGEGWQMSERESLDVLRLALQAAPARGIRVLVGLLRPSAGEIASLARAAADLAGAGSDILGFTLAAPLAAEPMDEAALEAAFRPVLETGRSVFLYQLPQVTGSTIPASLLERLSERFPNVAGLKDSSGEDALALGGAPERLVLLRGAEGDVVPWSLEGGGPYRGFLLSSANVFPAELHAVLADLEAGRLEEATALSGRVAAAVGDAFALVAMLPFGNPFTNANKALLHARFGERGAARLHGGRSLPSDVLAVAQQILHRHGFAGA</sequence>
<dbReference type="SMART" id="SM01130">
    <property type="entry name" value="DHDPS"/>
    <property type="match status" value="1"/>
</dbReference>
<proteinExistence type="predicted"/>
<dbReference type="InterPro" id="IPR020624">
    <property type="entry name" value="Schiff_base-form_aldolases_CS"/>
</dbReference>
<dbReference type="OrthoDB" id="7348328at2"/>
<dbReference type="InterPro" id="IPR013785">
    <property type="entry name" value="Aldolase_TIM"/>
</dbReference>
<accession>A0A1H0HSF8</accession>
<dbReference type="CDD" id="cd00408">
    <property type="entry name" value="DHDPS-like"/>
    <property type="match status" value="1"/>
</dbReference>
<dbReference type="AlphaFoldDB" id="A0A1H0HSF8"/>
<keyword evidence="1" id="KW-0456">Lyase</keyword>
<organism evidence="3 4">
    <name type="scientific">Aureimonas jatrophae</name>
    <dbReference type="NCBI Taxonomy" id="1166073"/>
    <lineage>
        <taxon>Bacteria</taxon>
        <taxon>Pseudomonadati</taxon>
        <taxon>Pseudomonadota</taxon>
        <taxon>Alphaproteobacteria</taxon>
        <taxon>Hyphomicrobiales</taxon>
        <taxon>Aurantimonadaceae</taxon>
        <taxon>Aureimonas</taxon>
    </lineage>
</organism>
<dbReference type="InterPro" id="IPR002220">
    <property type="entry name" value="DapA-like"/>
</dbReference>
<reference evidence="3 4" key="1">
    <citation type="submission" date="2016-10" db="EMBL/GenBank/DDBJ databases">
        <authorList>
            <person name="de Groot N.N."/>
        </authorList>
    </citation>
    <scope>NUCLEOTIDE SEQUENCE [LARGE SCALE GENOMIC DNA]</scope>
    <source>
        <strain evidence="4">L7-484,KACC 16230,DSM 25025</strain>
    </source>
</reference>
<dbReference type="PANTHER" id="PTHR12128">
    <property type="entry name" value="DIHYDRODIPICOLINATE SYNTHASE"/>
    <property type="match status" value="1"/>
</dbReference>